<evidence type="ECO:0000313" key="2">
    <source>
        <dbReference type="EMBL" id="KAF9733072.1"/>
    </source>
</evidence>
<dbReference type="EMBL" id="WJXW01000009">
    <property type="protein sequence ID" value="KAF9733072.1"/>
    <property type="molecule type" value="Genomic_DNA"/>
</dbReference>
<sequence>MRTSRMATCAGTHTEMQRNSGRRGEGAGLPERELLCIAKLRLAEAEAEAVHAGVDAKCSVAPGRRARLAGLDSFTLPTCSGALAAIPDLGCSSTRELVDQGEADGLTRATAAAVFPAFPSLVGSECLSPAANASTRPSVFSQL</sequence>
<reference evidence="2" key="1">
    <citation type="journal article" date="2020" name="Mol. Plant Microbe Interact.">
        <title>Genome Sequence of the Biocontrol Agent Coniothyrium minitans strain Conio (IMI 134523).</title>
        <authorList>
            <person name="Patel D."/>
            <person name="Shittu T.A."/>
            <person name="Baroncelli R."/>
            <person name="Muthumeenakshi S."/>
            <person name="Osborne T.H."/>
            <person name="Janganan T.K."/>
            <person name="Sreenivasaprasad S."/>
        </authorList>
    </citation>
    <scope>NUCLEOTIDE SEQUENCE</scope>
    <source>
        <strain evidence="2">Conio</strain>
    </source>
</reference>
<dbReference type="Proteomes" id="UP000756921">
    <property type="component" value="Unassembled WGS sequence"/>
</dbReference>
<gene>
    <name evidence="2" type="ORF">PMIN01_08754</name>
</gene>
<keyword evidence="3" id="KW-1185">Reference proteome</keyword>
<dbReference type="AlphaFoldDB" id="A0A9P6KNJ1"/>
<organism evidence="2 3">
    <name type="scientific">Paraphaeosphaeria minitans</name>
    <dbReference type="NCBI Taxonomy" id="565426"/>
    <lineage>
        <taxon>Eukaryota</taxon>
        <taxon>Fungi</taxon>
        <taxon>Dikarya</taxon>
        <taxon>Ascomycota</taxon>
        <taxon>Pezizomycotina</taxon>
        <taxon>Dothideomycetes</taxon>
        <taxon>Pleosporomycetidae</taxon>
        <taxon>Pleosporales</taxon>
        <taxon>Massarineae</taxon>
        <taxon>Didymosphaeriaceae</taxon>
        <taxon>Paraphaeosphaeria</taxon>
    </lineage>
</organism>
<evidence type="ECO:0000313" key="3">
    <source>
        <dbReference type="Proteomes" id="UP000756921"/>
    </source>
</evidence>
<name>A0A9P6KNJ1_9PLEO</name>
<accession>A0A9P6KNJ1</accession>
<comment type="caution">
    <text evidence="2">The sequence shown here is derived from an EMBL/GenBank/DDBJ whole genome shotgun (WGS) entry which is preliminary data.</text>
</comment>
<proteinExistence type="predicted"/>
<protein>
    <submittedName>
        <fullName evidence="2">Uncharacterized protein</fullName>
    </submittedName>
</protein>
<feature type="region of interest" description="Disordered" evidence="1">
    <location>
        <begin position="1"/>
        <end position="26"/>
    </location>
</feature>
<evidence type="ECO:0000256" key="1">
    <source>
        <dbReference type="SAM" id="MobiDB-lite"/>
    </source>
</evidence>